<keyword evidence="2" id="KW-1185">Reference proteome</keyword>
<name>A0A090T062_9VIBR</name>
<reference evidence="1 2" key="1">
    <citation type="submission" date="2014-09" db="EMBL/GenBank/DDBJ databases">
        <title>Vibrio maritimus JCM 19240. (C210) whole genome shotgun sequence.</title>
        <authorList>
            <person name="Sawabe T."/>
            <person name="Meirelles P."/>
            <person name="Nakanishi M."/>
            <person name="Sayaka M."/>
            <person name="Hattori M."/>
            <person name="Ohkuma M."/>
        </authorList>
    </citation>
    <scope>NUCLEOTIDE SEQUENCE [LARGE SCALE GENOMIC DNA]</scope>
    <source>
        <strain evidence="1 2">JCM 19240</strain>
    </source>
</reference>
<evidence type="ECO:0000313" key="2">
    <source>
        <dbReference type="Proteomes" id="UP000029224"/>
    </source>
</evidence>
<dbReference type="AlphaFoldDB" id="A0A090T062"/>
<dbReference type="EMBL" id="BBMT01000002">
    <property type="protein sequence ID" value="GAL32548.1"/>
    <property type="molecule type" value="Genomic_DNA"/>
</dbReference>
<dbReference type="Proteomes" id="UP000029224">
    <property type="component" value="Unassembled WGS sequence"/>
</dbReference>
<reference evidence="1 2" key="2">
    <citation type="submission" date="2014-09" db="EMBL/GenBank/DDBJ databases">
        <authorList>
            <consortium name="NBRP consortium"/>
            <person name="Sawabe T."/>
            <person name="Meirelles P."/>
            <person name="Nakanishi M."/>
            <person name="Sayaka M."/>
            <person name="Hattori M."/>
            <person name="Ohkuma M."/>
        </authorList>
    </citation>
    <scope>NUCLEOTIDE SEQUENCE [LARGE SCALE GENOMIC DNA]</scope>
    <source>
        <strain evidence="1 2">JCM 19240</strain>
    </source>
</reference>
<evidence type="ECO:0000313" key="1">
    <source>
        <dbReference type="EMBL" id="GAL32548.1"/>
    </source>
</evidence>
<proteinExistence type="predicted"/>
<sequence length="37" mass="4244">MFRCSLIAFTSSGFAIDMEFGYFDVNDKTQRCRAPAF</sequence>
<comment type="caution">
    <text evidence="1">The sequence shown here is derived from an EMBL/GenBank/DDBJ whole genome shotgun (WGS) entry which is preliminary data.</text>
</comment>
<organism evidence="1 2">
    <name type="scientific">Vibrio maritimus</name>
    <dbReference type="NCBI Taxonomy" id="990268"/>
    <lineage>
        <taxon>Bacteria</taxon>
        <taxon>Pseudomonadati</taxon>
        <taxon>Pseudomonadota</taxon>
        <taxon>Gammaproteobacteria</taxon>
        <taxon>Vibrionales</taxon>
        <taxon>Vibrionaceae</taxon>
        <taxon>Vibrio</taxon>
    </lineage>
</organism>
<accession>A0A090T062</accession>
<gene>
    <name evidence="1" type="ORF">JCM19240_5980</name>
</gene>
<protein>
    <submittedName>
        <fullName evidence="1">Uncharacterized protein</fullName>
    </submittedName>
</protein>